<dbReference type="PANTHER" id="PTHR31511">
    <property type="entry name" value="PROTEIN CBG23764"/>
    <property type="match status" value="1"/>
</dbReference>
<dbReference type="STRING" id="456900.A0A151IEW8"/>
<gene>
    <name evidence="1" type="ORF">ALC62_09891</name>
</gene>
<protein>
    <recommendedName>
        <fullName evidence="3">DNA-directed DNA polymerase</fullName>
    </recommendedName>
</protein>
<organism evidence="1 2">
    <name type="scientific">Cyphomyrmex costatus</name>
    <dbReference type="NCBI Taxonomy" id="456900"/>
    <lineage>
        <taxon>Eukaryota</taxon>
        <taxon>Metazoa</taxon>
        <taxon>Ecdysozoa</taxon>
        <taxon>Arthropoda</taxon>
        <taxon>Hexapoda</taxon>
        <taxon>Insecta</taxon>
        <taxon>Pterygota</taxon>
        <taxon>Neoptera</taxon>
        <taxon>Endopterygota</taxon>
        <taxon>Hymenoptera</taxon>
        <taxon>Apocrita</taxon>
        <taxon>Aculeata</taxon>
        <taxon>Formicoidea</taxon>
        <taxon>Formicidae</taxon>
        <taxon>Myrmicinae</taxon>
        <taxon>Cyphomyrmex</taxon>
    </lineage>
</organism>
<evidence type="ECO:0000313" key="1">
    <source>
        <dbReference type="EMBL" id="KYM99389.1"/>
    </source>
</evidence>
<sequence>MKDYERVERELLEQCGRVAILAECFAWLEQCNECIESLEELCSAKRPRLTPVGHRQSAVARIARLEGARTLLERRFVHVGHGVGGDREDDRSLAWREIDAAFENRVLTGAVINSGHIEPRQFLEDAGRVVLERVRGAIERHGSGQVDLLPLTKEKYISFTKHVTDTSDKDSRKCVKLRFIDSYKFLSASLDKLASYLDKDKLKIVRSEFPHVSDEDFDLLTRKGVFPYEYVDSVEKLDDTRLPPRESFHSSLTGDTVSESDYAHAENVWQRFSVRTLGEYSNLYLKTDVLLLADVFDNFRNSCVASYGLDPAHYYTLPGFTTRAKNDFEKNLYKLMNNAVFGKTMENVRERVDVKLVTTWEGRYGAEALIAKPNFHSRSVFAENLIAVELRKLEVKFDKPIYVGNRLRRKIHLRRKTKDTIGSCLRRRTSRQTKDTIESCLLRRTSRRLQTKDTIGSRRILQGNAVEIRASPKSSPSPASKSVLGIVCDKTCRDRFSPTLFDLPPTPFDFRKRHLLDHSRYARLRERIMFGFYSKMGSPQKESTKRRAVRILSRRYDLTATGYKFLEIGINVGPPSYVEIVLGDYHGRELSMSLQTWKGLYEQRQNIYKLLRNEYKDNFITVGPITATIYAHTDLTLVRLESPTVHVTMIESTLRRMFDLDGCINVTFERLSRLVDTVDVKYTRFANVANAISESDVFDIRQLVDCELLALIFNAQ</sequence>
<dbReference type="Proteomes" id="UP000078542">
    <property type="component" value="Unassembled WGS sequence"/>
</dbReference>
<dbReference type="EMBL" id="KQ977835">
    <property type="protein sequence ID" value="KYM99389.1"/>
    <property type="molecule type" value="Genomic_DNA"/>
</dbReference>
<dbReference type="InterPro" id="IPR012337">
    <property type="entry name" value="RNaseH-like_sf"/>
</dbReference>
<accession>A0A151IEW8</accession>
<proteinExistence type="predicted"/>
<dbReference type="PANTHER" id="PTHR31511:SF12">
    <property type="entry name" value="RHO TERMINATION FACTOR N-TERMINAL DOMAIN-CONTAINING PROTEIN"/>
    <property type="match status" value="1"/>
</dbReference>
<evidence type="ECO:0000313" key="2">
    <source>
        <dbReference type="Proteomes" id="UP000078542"/>
    </source>
</evidence>
<evidence type="ECO:0008006" key="3">
    <source>
        <dbReference type="Google" id="ProtNLM"/>
    </source>
</evidence>
<reference evidence="1 2" key="1">
    <citation type="submission" date="2016-03" db="EMBL/GenBank/DDBJ databases">
        <title>Cyphomyrmex costatus WGS genome.</title>
        <authorList>
            <person name="Nygaard S."/>
            <person name="Hu H."/>
            <person name="Boomsma J."/>
            <person name="Zhang G."/>
        </authorList>
    </citation>
    <scope>NUCLEOTIDE SEQUENCE [LARGE SCALE GENOMIC DNA]</scope>
    <source>
        <strain evidence="1">MS0001</strain>
        <tissue evidence="1">Whole body</tissue>
    </source>
</reference>
<dbReference type="SUPFAM" id="SSF53098">
    <property type="entry name" value="Ribonuclease H-like"/>
    <property type="match status" value="1"/>
</dbReference>
<dbReference type="AlphaFoldDB" id="A0A151IEW8"/>
<name>A0A151IEW8_9HYME</name>
<keyword evidence="2" id="KW-1185">Reference proteome</keyword>